<dbReference type="InterPro" id="IPR022791">
    <property type="entry name" value="L-PG_synthase/AglD"/>
</dbReference>
<feature type="transmembrane region" description="Helical" evidence="7">
    <location>
        <begin position="125"/>
        <end position="145"/>
    </location>
</feature>
<evidence type="ECO:0000256" key="2">
    <source>
        <dbReference type="ARBA" id="ARBA00022475"/>
    </source>
</evidence>
<keyword evidence="5 7" id="KW-0472">Membrane</keyword>
<comment type="caution">
    <text evidence="8">The sequence shown here is derived from an EMBL/GenBank/DDBJ whole genome shotgun (WGS) entry which is preliminary data.</text>
</comment>
<sequence length="428" mass="46665">MKFSIQKLMMGLVIVIVLAFVLLRGDQLVELVETMKKGAVIPLIAAVLTQLCKYFAQSFAYSYSFSAVEEKMEPRETLPLVFGTFFMNTIAPSLNMAGATLVVDDAHRRGISAGKATSAALLMQMSIESGFMTIMIIGFVILEFAGQLDPLWFLLGLVVVLLVAVMGSIMVLGHKKPALLMRMLRPVERLVNRVRVRLKKEPLKPWIESAVTSFGDAAVLIVKNPKTTAKVFGCSILASTCELACFCLVGIAFDVYIPQALICGYVVATLFAMISVTPQGVGVVEAAVLVLFTSYGVAGAAGMAIALVYRGLVFWMPFLIGAVLIQRTKSFRRDKSDKGDKNDGKHPDERDRTSVKGATLDGKRLGKGDSADDHAMPWTTPLDGQSDQPSRDRRADDLLAQQKRGDSSGRFDSASRNRKDNLGNRKDT</sequence>
<evidence type="ECO:0000256" key="6">
    <source>
        <dbReference type="SAM" id="MobiDB-lite"/>
    </source>
</evidence>
<evidence type="ECO:0000313" key="8">
    <source>
        <dbReference type="EMBL" id="MEQ3363191.1"/>
    </source>
</evidence>
<keyword evidence="3 7" id="KW-0812">Transmembrane</keyword>
<keyword evidence="4 7" id="KW-1133">Transmembrane helix</keyword>
<dbReference type="EMBL" id="JBBNOP010000007">
    <property type="protein sequence ID" value="MEQ3363191.1"/>
    <property type="molecule type" value="Genomic_DNA"/>
</dbReference>
<evidence type="ECO:0000256" key="7">
    <source>
        <dbReference type="SAM" id="Phobius"/>
    </source>
</evidence>
<evidence type="ECO:0000256" key="1">
    <source>
        <dbReference type="ARBA" id="ARBA00004651"/>
    </source>
</evidence>
<dbReference type="PANTHER" id="PTHR39087:SF2">
    <property type="entry name" value="UPF0104 MEMBRANE PROTEIN MJ1595"/>
    <property type="match status" value="1"/>
</dbReference>
<dbReference type="Proteomes" id="UP001487305">
    <property type="component" value="Unassembled WGS sequence"/>
</dbReference>
<reference evidence="8 9" key="1">
    <citation type="submission" date="2024-04" db="EMBL/GenBank/DDBJ databases">
        <title>Human intestinal bacterial collection.</title>
        <authorList>
            <person name="Pauvert C."/>
            <person name="Hitch T.C.A."/>
            <person name="Clavel T."/>
        </authorList>
    </citation>
    <scope>NUCLEOTIDE SEQUENCE [LARGE SCALE GENOMIC DNA]</scope>
    <source>
        <strain evidence="8 9">CLA-KB-H42</strain>
    </source>
</reference>
<proteinExistence type="predicted"/>
<organism evidence="8 9">
    <name type="scientific">Raoultibacter massiliensis</name>
    <dbReference type="NCBI Taxonomy" id="1852371"/>
    <lineage>
        <taxon>Bacteria</taxon>
        <taxon>Bacillati</taxon>
        <taxon>Actinomycetota</taxon>
        <taxon>Coriobacteriia</taxon>
        <taxon>Eggerthellales</taxon>
        <taxon>Eggerthellaceae</taxon>
        <taxon>Raoultibacter</taxon>
    </lineage>
</organism>
<feature type="transmembrane region" description="Helical" evidence="7">
    <location>
        <begin position="231"/>
        <end position="253"/>
    </location>
</feature>
<feature type="transmembrane region" description="Helical" evidence="7">
    <location>
        <begin position="151"/>
        <end position="173"/>
    </location>
</feature>
<feature type="transmembrane region" description="Helical" evidence="7">
    <location>
        <begin position="307"/>
        <end position="325"/>
    </location>
</feature>
<feature type="transmembrane region" description="Helical" evidence="7">
    <location>
        <begin position="38"/>
        <end position="56"/>
    </location>
</feature>
<protein>
    <submittedName>
        <fullName evidence="8">Lysylphosphatidylglycerol synthase transmembrane domain-containing protein</fullName>
    </submittedName>
</protein>
<feature type="transmembrane region" description="Helical" evidence="7">
    <location>
        <begin position="283"/>
        <end position="301"/>
    </location>
</feature>
<dbReference type="RefSeq" id="WP_245874393.1">
    <property type="nucleotide sequence ID" value="NZ_JBBNOP010000007.1"/>
</dbReference>
<feature type="compositionally biased region" description="Basic and acidic residues" evidence="6">
    <location>
        <begin position="389"/>
        <end position="428"/>
    </location>
</feature>
<dbReference type="PANTHER" id="PTHR39087">
    <property type="entry name" value="UPF0104 MEMBRANE PROTEIN MJ1595"/>
    <property type="match status" value="1"/>
</dbReference>
<feature type="compositionally biased region" description="Basic and acidic residues" evidence="6">
    <location>
        <begin position="334"/>
        <end position="354"/>
    </location>
</feature>
<keyword evidence="2" id="KW-1003">Cell membrane</keyword>
<evidence type="ECO:0000256" key="4">
    <source>
        <dbReference type="ARBA" id="ARBA00022989"/>
    </source>
</evidence>
<dbReference type="NCBIfam" id="TIGR00374">
    <property type="entry name" value="flippase-like domain"/>
    <property type="match status" value="1"/>
</dbReference>
<dbReference type="Pfam" id="PF03706">
    <property type="entry name" value="LPG_synthase_TM"/>
    <property type="match status" value="1"/>
</dbReference>
<comment type="subcellular location">
    <subcellularLocation>
        <location evidence="1">Cell membrane</location>
        <topology evidence="1">Multi-pass membrane protein</topology>
    </subcellularLocation>
</comment>
<feature type="compositionally biased region" description="Basic and acidic residues" evidence="6">
    <location>
        <begin position="361"/>
        <end position="375"/>
    </location>
</feature>
<evidence type="ECO:0000256" key="5">
    <source>
        <dbReference type="ARBA" id="ARBA00023136"/>
    </source>
</evidence>
<keyword evidence="9" id="KW-1185">Reference proteome</keyword>
<feature type="region of interest" description="Disordered" evidence="6">
    <location>
        <begin position="334"/>
        <end position="428"/>
    </location>
</feature>
<feature type="transmembrane region" description="Helical" evidence="7">
    <location>
        <begin position="259"/>
        <end position="276"/>
    </location>
</feature>
<name>A0ABV1JDN6_9ACTN</name>
<evidence type="ECO:0000256" key="3">
    <source>
        <dbReference type="ARBA" id="ARBA00022692"/>
    </source>
</evidence>
<gene>
    <name evidence="8" type="ORF">AAA083_09415</name>
</gene>
<accession>A0ABV1JDN6</accession>
<evidence type="ECO:0000313" key="9">
    <source>
        <dbReference type="Proteomes" id="UP001487305"/>
    </source>
</evidence>